<name>A0A4R4NWG0_9ACTN</name>
<dbReference type="SUPFAM" id="SSF53335">
    <property type="entry name" value="S-adenosyl-L-methionine-dependent methyltransferases"/>
    <property type="match status" value="1"/>
</dbReference>
<sequence>MPPTFDTTAPNIARIYDAMLGGKDNFAADREAADRLTELEPLSPLYAREHRRYIGRAVRLMAGYGIRQFLDIGTGLPTMDNVHQIAHRHAPGSHVVYVDNDANVCAHARALLADDPGSVAVVKEDLCRPERILDHPDTRRLIDFGAPVGILVTGILHFVPDADGPFRSLGVLTEAMCSGSCLAISHITDEVVRETRPSDNRSGMEVFAKSNAPMHCRGRADIERFLTGLEIQDPGIVCISEWRAPDPSVIRDDLRDVWLAGVGRKR</sequence>
<dbReference type="Gene3D" id="3.40.50.150">
    <property type="entry name" value="Vaccinia Virus protein VP39"/>
    <property type="match status" value="1"/>
</dbReference>
<evidence type="ECO:0000313" key="1">
    <source>
        <dbReference type="EMBL" id="TDC13875.1"/>
    </source>
</evidence>
<dbReference type="Pfam" id="PF04672">
    <property type="entry name" value="Methyltransf_19"/>
    <property type="match status" value="1"/>
</dbReference>
<dbReference type="Proteomes" id="UP000295431">
    <property type="component" value="Unassembled WGS sequence"/>
</dbReference>
<dbReference type="InterPro" id="IPR006764">
    <property type="entry name" value="SAM_dep_MeTrfase_SAV2177_type"/>
</dbReference>
<dbReference type="OrthoDB" id="3216820at2"/>
<dbReference type="InterPro" id="IPR029063">
    <property type="entry name" value="SAM-dependent_MTases_sf"/>
</dbReference>
<gene>
    <name evidence="1" type="ORF">E1284_18675</name>
</gene>
<dbReference type="AlphaFoldDB" id="A0A4R4NWG0"/>
<evidence type="ECO:0008006" key="3">
    <source>
        <dbReference type="Google" id="ProtNLM"/>
    </source>
</evidence>
<dbReference type="PIRSF" id="PIRSF017393">
    <property type="entry name" value="MTase_SAV2177"/>
    <property type="match status" value="1"/>
</dbReference>
<dbReference type="RefSeq" id="WP_131940607.1">
    <property type="nucleotide sequence ID" value="NZ_BAAAMX010000018.1"/>
</dbReference>
<dbReference type="EMBL" id="SMJW01000088">
    <property type="protein sequence ID" value="TDC13875.1"/>
    <property type="molecule type" value="Genomic_DNA"/>
</dbReference>
<reference evidence="1 2" key="1">
    <citation type="submission" date="2019-03" db="EMBL/GenBank/DDBJ databases">
        <title>Draft genome sequences of novel Actinobacteria.</title>
        <authorList>
            <person name="Sahin N."/>
            <person name="Ay H."/>
            <person name="Saygin H."/>
        </authorList>
    </citation>
    <scope>NUCLEOTIDE SEQUENCE [LARGE SCALE GENOMIC DNA]</scope>
    <source>
        <strain evidence="1 2">DSM 45347</strain>
    </source>
</reference>
<accession>A0A4R4NWG0</accession>
<proteinExistence type="predicted"/>
<organism evidence="1 2">
    <name type="scientific">Actinomadura bangladeshensis</name>
    <dbReference type="NCBI Taxonomy" id="453573"/>
    <lineage>
        <taxon>Bacteria</taxon>
        <taxon>Bacillati</taxon>
        <taxon>Actinomycetota</taxon>
        <taxon>Actinomycetes</taxon>
        <taxon>Streptosporangiales</taxon>
        <taxon>Thermomonosporaceae</taxon>
        <taxon>Actinomadura</taxon>
    </lineage>
</organism>
<keyword evidence="2" id="KW-1185">Reference proteome</keyword>
<comment type="caution">
    <text evidence="1">The sequence shown here is derived from an EMBL/GenBank/DDBJ whole genome shotgun (WGS) entry which is preliminary data.</text>
</comment>
<evidence type="ECO:0000313" key="2">
    <source>
        <dbReference type="Proteomes" id="UP000295431"/>
    </source>
</evidence>
<protein>
    <recommendedName>
        <fullName evidence="3">SAM-dependent methyltransferase</fullName>
    </recommendedName>
</protein>